<organism evidence="8 9">
    <name type="scientific">Cherax quadricarinatus</name>
    <name type="common">Australian red claw crayfish</name>
    <dbReference type="NCBI Taxonomy" id="27406"/>
    <lineage>
        <taxon>Eukaryota</taxon>
        <taxon>Metazoa</taxon>
        <taxon>Ecdysozoa</taxon>
        <taxon>Arthropoda</taxon>
        <taxon>Crustacea</taxon>
        <taxon>Multicrustacea</taxon>
        <taxon>Malacostraca</taxon>
        <taxon>Eumalacostraca</taxon>
        <taxon>Eucarida</taxon>
        <taxon>Decapoda</taxon>
        <taxon>Pleocyemata</taxon>
        <taxon>Astacidea</taxon>
        <taxon>Parastacoidea</taxon>
        <taxon>Parastacidae</taxon>
        <taxon>Cherax</taxon>
    </lineage>
</organism>
<keyword evidence="5" id="KW-0227">DNA damage</keyword>
<keyword evidence="4 5" id="KW-0539">Nucleus</keyword>
<keyword evidence="5" id="KW-0963">Cytoplasm</keyword>
<keyword evidence="5" id="KW-0234">DNA repair</keyword>
<evidence type="ECO:0000313" key="9">
    <source>
        <dbReference type="Proteomes" id="UP001445076"/>
    </source>
</evidence>
<comment type="subcellular location">
    <subcellularLocation>
        <location evidence="5">Cytoplasm</location>
        <location evidence="5">Cytoskeleton</location>
        <location evidence="5">Spindle</location>
    </subcellularLocation>
    <subcellularLocation>
        <location evidence="1 5">Nucleus</location>
    </subcellularLocation>
</comment>
<dbReference type="InterPro" id="IPR029240">
    <property type="entry name" value="MMS19_N"/>
</dbReference>
<protein>
    <recommendedName>
        <fullName evidence="5">MMS19 nucleotide excision repair protein</fullName>
    </recommendedName>
</protein>
<comment type="function">
    <text evidence="5">Key component of the cytosolic iron-sulfur protein assembly (CIA) complex, a multiprotein complex that mediates the incorporation of iron-sulfur cluster into apoproteins specifically involved in DNA metabolism and genomic integrity. In the CIA complex, MMS19 acts as an adapter between early-acting CIA components and a subset of cellular target iron-sulfur proteins.</text>
</comment>
<comment type="subunit">
    <text evidence="5">Component of the CIA complex.</text>
</comment>
<gene>
    <name evidence="8" type="ORF">OTU49_015961</name>
</gene>
<accession>A0AAW0XWF7</accession>
<evidence type="ECO:0000256" key="2">
    <source>
        <dbReference type="ARBA" id="ARBA00009340"/>
    </source>
</evidence>
<evidence type="ECO:0000259" key="7">
    <source>
        <dbReference type="Pfam" id="PF14500"/>
    </source>
</evidence>
<evidence type="ECO:0000259" key="6">
    <source>
        <dbReference type="Pfam" id="PF12460"/>
    </source>
</evidence>
<dbReference type="InterPro" id="IPR039920">
    <property type="entry name" value="MMS19"/>
</dbReference>
<dbReference type="Pfam" id="PF12460">
    <property type="entry name" value="MMS19_C"/>
    <property type="match status" value="1"/>
</dbReference>
<dbReference type="InterPro" id="IPR016024">
    <property type="entry name" value="ARM-type_fold"/>
</dbReference>
<dbReference type="EMBL" id="JARKIK010000011">
    <property type="protein sequence ID" value="KAK8748727.1"/>
    <property type="molecule type" value="Genomic_DNA"/>
</dbReference>
<feature type="domain" description="MMS19 C-terminal" evidence="6">
    <location>
        <begin position="537"/>
        <end position="965"/>
    </location>
</feature>
<reference evidence="8 9" key="1">
    <citation type="journal article" date="2024" name="BMC Genomics">
        <title>Genome assembly of redclaw crayfish (Cherax quadricarinatus) provides insights into its immune adaptation and hypoxia tolerance.</title>
        <authorList>
            <person name="Liu Z."/>
            <person name="Zheng J."/>
            <person name="Li H."/>
            <person name="Fang K."/>
            <person name="Wang S."/>
            <person name="He J."/>
            <person name="Zhou D."/>
            <person name="Weng S."/>
            <person name="Chi M."/>
            <person name="Gu Z."/>
            <person name="He J."/>
            <person name="Li F."/>
            <person name="Wang M."/>
        </authorList>
    </citation>
    <scope>NUCLEOTIDE SEQUENCE [LARGE SCALE GENOMIC DNA]</scope>
    <source>
        <strain evidence="8">ZL_2023a</strain>
    </source>
</reference>
<keyword evidence="3" id="KW-0677">Repeat</keyword>
<dbReference type="Gene3D" id="1.25.10.10">
    <property type="entry name" value="Leucine-rich Repeat Variant"/>
    <property type="match status" value="2"/>
</dbReference>
<sequence length="1016" mass="112019">MDTATSLLNTLVKLPNSSQEAETLLEQIVPRISTGKLSLHEVVEALGTSLTHSNPGDRAAGTRFLADLLHSLPADRLNSQELSFLAAFFIDRLKDHHSVIPSVIYAYIALVKQKNIKREDVISLVRGLFREVHCQSQIMSDRRNIYTFLKYCLVNKLEDVQELGQDFVLGFISAMDGEKDPRNLVLLFTTVPIIVKCFPLGHFTEDMFEVVAAYFPIDFVPPASDPYGISSEDLVLSLRCALSSTPLFAPYCVPLLQEKLDSDVISAKLDALHTLVTCCELYGAEDISPHVLPLWASIRREIVEGVSDEVEEAALSALTAIVMTLQRGIVSQASRDETRELTNSALRECVGHLTAPEQRLMFPSAHLLLALVVAHEATAQAVCEMVVPLLAEQFEAKCEETAKKKTITILGKFLNKGAKFPNLLEENGSIGKYEISCWAAFSRGLSGETSSLQEATVSALTTALPAFKPQTLGLVAHSLTTLLLTKNNDLLRDSIMQTFVALWNIQPLTISDHILPKLLVELEEGYSTNSHVSKSQILETLAILTRGRLLISCVLPVIWGLAENTVCVSADECCLHLSCVIKILKNANEHECQTYILEDWNGIMKVLSLYMSTILTSHVANTVSVLRCLSSVCRILVARLSNPQPLVESFINLATLEGAEEVEGPAGEYVSKYPEIRKLMSNITDESHPCASFMVYLLEGIMMGVHHLSDTDGLQQLLRKLRSLSLFHTEVGLRETSAILHATIINKIPVGSSFTQALEESKEELNKAFDMTHAFERQQAALYTLTWLCKALVVRGAQNQHEWTAKMQKLLGDANLGLEAAHSFDVILKDHEYALRPETFANIRLLYKQRYFEGVVGPLVDMFHQSEGSTKHNSLLALSSLLSSLPYLILNAHIEKLLPVLLQGITCGESALTESTVCTLATILKQSVLHAAPYTSMLIAMLVPLTVNHPLIVRMKALECLEAIASLPTSTVLPYKEDVIRGLRNALNDKKRVTRKVAASARCSWILVGAPGSNSV</sequence>
<dbReference type="Pfam" id="PF14500">
    <property type="entry name" value="MMS19_N"/>
    <property type="match status" value="1"/>
</dbReference>
<comment type="caution">
    <text evidence="8">The sequence shown here is derived from an EMBL/GenBank/DDBJ whole genome shotgun (WGS) entry which is preliminary data.</text>
</comment>
<proteinExistence type="inferred from homology"/>
<keyword evidence="9" id="KW-1185">Reference proteome</keyword>
<dbReference type="Proteomes" id="UP001445076">
    <property type="component" value="Unassembled WGS sequence"/>
</dbReference>
<dbReference type="GO" id="GO:0006281">
    <property type="term" value="P:DNA repair"/>
    <property type="evidence" value="ECO:0007669"/>
    <property type="project" value="UniProtKB-UniRule"/>
</dbReference>
<evidence type="ECO:0000256" key="1">
    <source>
        <dbReference type="ARBA" id="ARBA00004123"/>
    </source>
</evidence>
<dbReference type="GO" id="GO:0005819">
    <property type="term" value="C:spindle"/>
    <property type="evidence" value="ECO:0007669"/>
    <property type="project" value="UniProtKB-SubCell"/>
</dbReference>
<dbReference type="PANTHER" id="PTHR12891:SF0">
    <property type="entry name" value="MMS19 NUCLEOTIDE EXCISION REPAIR PROTEIN HOMOLOG"/>
    <property type="match status" value="1"/>
</dbReference>
<dbReference type="GO" id="GO:0097361">
    <property type="term" value="C:cytosolic [4Fe-4S] assembly targeting complex"/>
    <property type="evidence" value="ECO:0007669"/>
    <property type="project" value="UniProtKB-UniRule"/>
</dbReference>
<dbReference type="GO" id="GO:0016226">
    <property type="term" value="P:iron-sulfur cluster assembly"/>
    <property type="evidence" value="ECO:0007669"/>
    <property type="project" value="UniProtKB-UniRule"/>
</dbReference>
<dbReference type="InterPro" id="IPR024687">
    <property type="entry name" value="MMS19_C"/>
</dbReference>
<evidence type="ECO:0000256" key="4">
    <source>
        <dbReference type="ARBA" id="ARBA00023242"/>
    </source>
</evidence>
<evidence type="ECO:0000256" key="5">
    <source>
        <dbReference type="RuleBase" id="RU367072"/>
    </source>
</evidence>
<dbReference type="GO" id="GO:0005634">
    <property type="term" value="C:nucleus"/>
    <property type="evidence" value="ECO:0007669"/>
    <property type="project" value="UniProtKB-SubCell"/>
</dbReference>
<comment type="similarity">
    <text evidence="2 5">Belongs to the MET18/MMS19 family.</text>
</comment>
<keyword evidence="5" id="KW-0206">Cytoskeleton</keyword>
<dbReference type="InterPro" id="IPR011989">
    <property type="entry name" value="ARM-like"/>
</dbReference>
<dbReference type="AlphaFoldDB" id="A0AAW0XWF7"/>
<evidence type="ECO:0000256" key="3">
    <source>
        <dbReference type="ARBA" id="ARBA00022737"/>
    </source>
</evidence>
<dbReference type="GO" id="GO:0051604">
    <property type="term" value="P:protein maturation"/>
    <property type="evidence" value="ECO:0007669"/>
    <property type="project" value="UniProtKB-UniRule"/>
</dbReference>
<name>A0AAW0XWF7_CHEQU</name>
<dbReference type="SUPFAM" id="SSF48371">
    <property type="entry name" value="ARM repeat"/>
    <property type="match status" value="1"/>
</dbReference>
<evidence type="ECO:0000313" key="8">
    <source>
        <dbReference type="EMBL" id="KAK8748727.1"/>
    </source>
</evidence>
<feature type="domain" description="MMS19 N-terminal" evidence="7">
    <location>
        <begin position="43"/>
        <end position="303"/>
    </location>
</feature>
<dbReference type="PANTHER" id="PTHR12891">
    <property type="entry name" value="DNA REPAIR/TRANSCRIPTION PROTEIN MET18/MMS19"/>
    <property type="match status" value="1"/>
</dbReference>